<dbReference type="GO" id="GO:0030245">
    <property type="term" value="P:cellulose catabolic process"/>
    <property type="evidence" value="ECO:0007669"/>
    <property type="project" value="UniProtKB-KW"/>
</dbReference>
<keyword evidence="4" id="KW-0677">Repeat</keyword>
<dbReference type="GO" id="GO:0005509">
    <property type="term" value="F:calcium ion binding"/>
    <property type="evidence" value="ECO:0007669"/>
    <property type="project" value="InterPro"/>
</dbReference>
<dbReference type="Proteomes" id="UP001320119">
    <property type="component" value="Chromosome"/>
</dbReference>
<dbReference type="InterPro" id="IPR011049">
    <property type="entry name" value="Serralysin-like_metalloprot_C"/>
</dbReference>
<dbReference type="PANTHER" id="PTHR38340">
    <property type="entry name" value="S-LAYER PROTEIN"/>
    <property type="match status" value="1"/>
</dbReference>
<dbReference type="GO" id="GO:0004553">
    <property type="term" value="F:hydrolase activity, hydrolyzing O-glycosyl compounds"/>
    <property type="evidence" value="ECO:0007669"/>
    <property type="project" value="InterPro"/>
</dbReference>
<comment type="subcellular location">
    <subcellularLocation>
        <location evidence="1">Secreted</location>
    </subcellularLocation>
</comment>
<organism evidence="8 9">
    <name type="scientific">Marinagarivorans cellulosilyticus</name>
    <dbReference type="NCBI Taxonomy" id="2721545"/>
    <lineage>
        <taxon>Bacteria</taxon>
        <taxon>Pseudomonadati</taxon>
        <taxon>Pseudomonadota</taxon>
        <taxon>Gammaproteobacteria</taxon>
        <taxon>Cellvibrionales</taxon>
        <taxon>Cellvibrionaceae</taxon>
        <taxon>Marinagarivorans</taxon>
    </lineage>
</organism>
<feature type="compositionally biased region" description="Low complexity" evidence="7">
    <location>
        <begin position="295"/>
        <end position="346"/>
    </location>
</feature>
<dbReference type="InterPro" id="IPR018511">
    <property type="entry name" value="Hemolysin-typ_Ca-bd_CS"/>
</dbReference>
<dbReference type="Pfam" id="PF01341">
    <property type="entry name" value="Glyco_hydro_6"/>
    <property type="match status" value="1"/>
</dbReference>
<evidence type="ECO:0000256" key="2">
    <source>
        <dbReference type="ARBA" id="ARBA00022525"/>
    </source>
</evidence>
<evidence type="ECO:0000256" key="3">
    <source>
        <dbReference type="ARBA" id="ARBA00022614"/>
    </source>
</evidence>
<dbReference type="PROSITE" id="PS00330">
    <property type="entry name" value="HEMOLYSIN_CALCIUM"/>
    <property type="match status" value="8"/>
</dbReference>
<dbReference type="SUPFAM" id="SSF51989">
    <property type="entry name" value="Glycosyl hydrolases family 6, cellulases"/>
    <property type="match status" value="1"/>
</dbReference>
<dbReference type="InterPro" id="IPR016288">
    <property type="entry name" value="Beta_cellobiohydrolase"/>
</dbReference>
<keyword evidence="2" id="KW-0964">Secreted</keyword>
<comment type="similarity">
    <text evidence="6">Belongs to the glycosyl hydrolase family 6.</text>
</comment>
<feature type="region of interest" description="Disordered" evidence="7">
    <location>
        <begin position="291"/>
        <end position="346"/>
    </location>
</feature>
<dbReference type="EMBL" id="AP023086">
    <property type="protein sequence ID" value="BCD96843.1"/>
    <property type="molecule type" value="Genomic_DNA"/>
</dbReference>
<keyword evidence="6 8" id="KW-0326">Glycosidase</keyword>
<evidence type="ECO:0000313" key="8">
    <source>
        <dbReference type="EMBL" id="BCD96843.1"/>
    </source>
</evidence>
<dbReference type="GO" id="GO:0005576">
    <property type="term" value="C:extracellular region"/>
    <property type="evidence" value="ECO:0007669"/>
    <property type="project" value="UniProtKB-SubCell"/>
</dbReference>
<gene>
    <name evidence="8" type="ORF">MARGE09_P1043</name>
</gene>
<dbReference type="Pfam" id="PF00353">
    <property type="entry name" value="HemolysinCabind"/>
    <property type="match status" value="10"/>
</dbReference>
<evidence type="ECO:0000256" key="4">
    <source>
        <dbReference type="ARBA" id="ARBA00022737"/>
    </source>
</evidence>
<dbReference type="InterPro" id="IPR001343">
    <property type="entry name" value="Hemolysn_Ca-bd"/>
</dbReference>
<keyword evidence="5" id="KW-0106">Calcium</keyword>
<dbReference type="SUPFAM" id="SSF51120">
    <property type="entry name" value="beta-Roll"/>
    <property type="match status" value="9"/>
</dbReference>
<reference evidence="8 9" key="1">
    <citation type="journal article" date="2022" name="IScience">
        <title>An ultrasensitive nanofiber-based assay for enzymatic hydrolysis and deep-sea microbial degradation of cellulose.</title>
        <authorList>
            <person name="Tsudome M."/>
            <person name="Tachioka M."/>
            <person name="Miyazaki M."/>
            <person name="Uchimura K."/>
            <person name="Tsuda M."/>
            <person name="Takaki Y."/>
            <person name="Deguchi S."/>
        </authorList>
    </citation>
    <scope>NUCLEOTIDE SEQUENCE [LARGE SCALE GENOMIC DNA]</scope>
    <source>
        <strain evidence="8 9">GE09</strain>
    </source>
</reference>
<name>A0AAN2BJC7_9GAMM</name>
<dbReference type="SMART" id="SM00369">
    <property type="entry name" value="LRR_TYP"/>
    <property type="match status" value="6"/>
</dbReference>
<keyword evidence="6" id="KW-0119">Carbohydrate metabolism</keyword>
<dbReference type="Gene3D" id="3.20.20.40">
    <property type="entry name" value="1, 4-beta cellobiohydrolase"/>
    <property type="match status" value="1"/>
</dbReference>
<proteinExistence type="inferred from homology"/>
<dbReference type="EC" id="3.2.1.-" evidence="6"/>
<keyword evidence="9" id="KW-1185">Reference proteome</keyword>
<dbReference type="RefSeq" id="WP_236986325.1">
    <property type="nucleotide sequence ID" value="NZ_AP023086.1"/>
</dbReference>
<keyword evidence="6" id="KW-0624">Polysaccharide degradation</keyword>
<dbReference type="SUPFAM" id="SSF52058">
    <property type="entry name" value="L domain-like"/>
    <property type="match status" value="2"/>
</dbReference>
<feature type="region of interest" description="Disordered" evidence="7">
    <location>
        <begin position="36"/>
        <end position="62"/>
    </location>
</feature>
<keyword evidence="6 8" id="KW-0378">Hydrolase</keyword>
<evidence type="ECO:0000256" key="1">
    <source>
        <dbReference type="ARBA" id="ARBA00004613"/>
    </source>
</evidence>
<dbReference type="PROSITE" id="PS51257">
    <property type="entry name" value="PROKAR_LIPOPROTEIN"/>
    <property type="match status" value="1"/>
</dbReference>
<dbReference type="InterPro" id="IPR050557">
    <property type="entry name" value="RTX_toxin/Mannuronan_C5-epim"/>
</dbReference>
<dbReference type="InterPro" id="IPR036434">
    <property type="entry name" value="Beta_cellobiohydrolase_sf"/>
</dbReference>
<keyword evidence="3" id="KW-0433">Leucine-rich repeat</keyword>
<evidence type="ECO:0000313" key="9">
    <source>
        <dbReference type="Proteomes" id="UP001320119"/>
    </source>
</evidence>
<dbReference type="PRINTS" id="PR00313">
    <property type="entry name" value="CABNDNGRPT"/>
</dbReference>
<evidence type="ECO:0000256" key="5">
    <source>
        <dbReference type="ARBA" id="ARBA00022837"/>
    </source>
</evidence>
<keyword evidence="6" id="KW-0136">Cellulose degradation</keyword>
<dbReference type="KEGG" id="marq:MARGE09_P1043"/>
<evidence type="ECO:0000256" key="7">
    <source>
        <dbReference type="SAM" id="MobiDB-lite"/>
    </source>
</evidence>
<dbReference type="Gene3D" id="3.80.10.10">
    <property type="entry name" value="Ribonuclease Inhibitor"/>
    <property type="match status" value="3"/>
</dbReference>
<accession>A0AAN2BJC7</accession>
<sequence length="3411" mass="363672">MRHKMGTSLFDGQSKKLLALLLAPLLLSACNDNQEAQKIDSDNEPTLTVNSSQSSSSTGNQTPELWLTVKEQEYGDSGVVLNLQAGLTDNSRPVVSSWRQVSGPEVVVINPDQLRAAVILPWVEQPTAMAFEITATSNGETIVARQTLVALPLTSRADVINPVVTAENNIVSVNLSTPIAANSVLAVSVGEGTAVEGVDFAAVPTTVTTTDGTLVELPIQILPSARREDVYTKIIMRLPNGGDPIVVTVVIPATVAEEVSAAASSALALSSEAAVSSSNITPSSVVASSSEGGFNVPSSVSPPSSAAASSSANTVSSAEESSVAASSETGVSSSEAISSSSEGIEPPSDDIDFSLFTDAALRACVEATGETKISELTSLVCSSIGVSDASGIEQLTALTVLVLDRNQLTALDVSANTALTLLDVRFSQLSTLDVSANTALTLLYLDSNTLTYIDISANADLTVLHLGGNQLTTLDVSGNTALRELYINDNLIPCSEIEDLITRFSSVVPTDCIKANNPDAFSFTPKTEAELNSTVTSNAITVTGITESVAIAVIGGEYSLDGGETFTTEPGMVAPNAEVIVRVMSAAVVNETTQATLDLGGVVGTFSVTTRSVSDDIDFSLFIDPALRACVEATGVTNISELLDLNCERLDINDATGIEQLTALTTLSLANNNLRSIDVSENIRLTELWLSNNAIFSIDVSANVVLKKLLIQYNELSELDVSNNVELVDLMVDVNNISSIDLTGNNSLVYLFASYNRLSAIDLSANTRLAVLDLIDNSLSAIDVSANTALTRLKLNRNNLTELDLSANMLLSDLDVEHNDQLSKVNLPVSKTLTTIRLNNNSLTEIDLSGIPDVSVLGLSGNELSAVEVSNNTKLTSLGLAYNQLTTIDVSANTVLRSLAIQDNLIPCSGIQDLIARFNLVEGSDCLHSLVPDNFTFNAQLDAELNTPIVSSAITVTGITANVPISILGGEYSLDGGETFTTEPSTVAPNAEVIVRVMSAAVVNETTQATLDVGGVTGVFSVTTRSAVISSSSSVAVSSSEESSSSLVAESSSSLAVSSVESSSISSSVNTSSSLIADSSSSEIESSSSVESSSIASSSSQAPLVDFNLSLELESFDISSAYAQFTLQHADGAIIDELTFTVNNVTHETNYAGLLDGNRLSLGDYVDSNNINTVTFNAVNSFEQSESITSRFFLGSQADDAFVADAELNVFVGYEGSDIFTGNDQQNIYYYEQRHGAITIDADAAAQSNILRLGFSFSSQNLMFYRLGDDLIIEGDAAGSSITLLAWFDSEIAPVFDIFLAGGEPLEISAEDIITMPTPPLLFLALTPEMVSVDGAGNVVLAVSVMEGDRPIVSLTENLNNETVDILGQLDEGLYRLVFAPESLAGENLYTFTVTDDFGQQSTATALLSAGTDEADTLSAAAEQNAVYGSAGNDSISASGVNSLLDGGPGNDTLTSNTGITTFIVNAGEGNDLIYGNRETDILLLNVPRESVRVFRQTSSVQNRVHLNIILSGPDGEENTVVLYNQLGEAGDYTGVSRIVFREGEDMLPAEMRLLALTGTAEAETLNDYATDDTLIGLAGNDTLSATQGDDRLEGGLGNDTLYGGAGANTYVVNLGEGNDLIYGNRETDILLLNAPSSSVTIQRVTSGSGENIQLVLNNEVSESFVTLVGQLAAESATYTGVNRVVFSDEVVWTAEDLGVNTLACQGIFETINGTPEADEFLGQYFDEEINGAGGDDLLNGAGGCDVLDGGSGNDELRGGEGVDILVGGAGDDLIIGGPGDEILTSDGGSDIYLYRLGDGNDVMRYSHGTTVTTDTFKFEGEIASRPYRLVKVGDDLLIDFDGGEAVLTFENYFANAVYQIPYFQFGEADAIRSGALLASQPVYSLASPNGSEHTGYTGVDWMEGGAGDDIFDGGSGNDELRGGEGVDTLVGGAGDDLIVGGPGDEILTSDGGSDIYLYRLGDGNDVMRYSHGNTVTSDTFKFEGEIASRPYRLVKVGDDLLIDFDGGEAVLTFENYFANAAYRIPYFQFGEAEAIRSGALLASQPVYSLASPNGSEHTGYTGVDWMEGGAGDDTFDGGSGNDELRGGEGVDILVGGAGDDLIIGGPGDEILTSDGGSDIYLYRLGDGNDVMRYSHGTTVTTDTFKFEGEIASRPYRLVKVGDDLLIDFDGGEAVLTFENYFANAVYQIPYFQFGEAEAIRSGALLASQPVYSLASPNGSEHTGYTGVDWMEGGAGDDTFDGGSGNDELRGGEGVDILVGGAGDDLIVGGPGDEILTSDGGSDIYLYRLGDGNDVMRYSHGTTVTTDTFKFEGEIASRPYRLVKVGDDLLIDFDGGEAVLTFENYFANAVYQIPYFQFGEAEAIRSGALLASQPVYSLASPNGSEHTGYTGVDWMEGGAGDDTFDGGSGNDELRGGEGVDILVGGAGDDLIIGGPGDEILTSDGGSDIYLYRLGDGNDVMRYSHGTTVTTDTFKFEGEIASRPYRLVKVGDDLLIDFDGGEAVLTFENYFANAAYRIPYFQFGDGELVSGAELISSSTLHETSPTTWSYKIIDPEDYIDQALPDYSSVETDLTEWERGEGPFANADDHPLVVDTTFPANANIIWPLNTYLWAHTDVTVAQGDRLKLRYLVDNIASIWVNGKLYPARVGSENDAAGIFERELIIPAEDLRAGANRIVLLAEDYGTYSYAHMEITVITPSEAEAARALLLANACKGIMPNQSSIADRVSNPYANAEFYSDPDYAARVNSTQEQMDDPVMLAAMEMVKGESTGIWLDSMAKLCGEPTDERMNLLDHLENAQALAGDKPVVVSTVIFNLPARDCVSGNHPGEFEATEEGLKGYQNYIDTVAALAGSFPDLRFVAAIEPGALASTVEYDQPTVPFSYCEYAFADGIYEQGVTYALKTLGQVSNIYSYLDAGHAAWLGWRIDALATRVIDWLFLASQDPQSDFETDTNYQLISGLVTNVAEYIPYEEPYIKGFDETKPNFGFYSWNAHATAKSYANAVHDSLLERTQTSFGMIIDSSRNGWGGERRPQFEGTDQGYRLDQRRARWHWCNNSRAGLGSFPQASPDPENTNLHAFYWFKPPGESDGDDAPVREGIFAEYEVPVKSCTEEFRDGQLNPTPSSHWFDNHFIQLIENAWPSLIEPAKPLAIDLSVSNLPVTAFDDVIVNFELPETSIENVDVYLRGDEFTLSGAADWEGSFFEVSLADLLFNNITQSRVQLMAEDVNGQRYVGEFSLDNFSPFVSSEGSDVVVRNRQSQTAVTQIQGFAGDDILVDLLNSITIDGGPGDDILQGADLIGGEGNDMLIMTGIEVDQKAVGGLGDDDFYIFGNYSQMVIRDDEGVNRIFLPNVVREGLQWYQGESGLIVEYYNDSDFPEFELLVENFFSDTPSFEGIYVNNELWLTPDSINQAF</sequence>
<dbReference type="InterPro" id="IPR003591">
    <property type="entry name" value="Leu-rich_rpt_typical-subtyp"/>
</dbReference>
<dbReference type="InterPro" id="IPR032675">
    <property type="entry name" value="LRR_dom_sf"/>
</dbReference>
<dbReference type="PANTHER" id="PTHR38340:SF1">
    <property type="entry name" value="S-LAYER PROTEIN"/>
    <property type="match status" value="1"/>
</dbReference>
<dbReference type="PRINTS" id="PR00733">
    <property type="entry name" value="GLHYDRLASE6"/>
</dbReference>
<dbReference type="PROSITE" id="PS51450">
    <property type="entry name" value="LRR"/>
    <property type="match status" value="2"/>
</dbReference>
<evidence type="ECO:0000256" key="6">
    <source>
        <dbReference type="RuleBase" id="RU361186"/>
    </source>
</evidence>
<dbReference type="SMART" id="SM00365">
    <property type="entry name" value="LRR_SD22"/>
    <property type="match status" value="6"/>
</dbReference>
<dbReference type="InterPro" id="IPR001611">
    <property type="entry name" value="Leu-rich_rpt"/>
</dbReference>
<dbReference type="Gene3D" id="2.150.10.10">
    <property type="entry name" value="Serralysin-like metalloprotease, C-terminal"/>
    <property type="match status" value="7"/>
</dbReference>
<protein>
    <recommendedName>
        <fullName evidence="6">Glucanase</fullName>
        <ecNumber evidence="6">3.2.1.-</ecNumber>
    </recommendedName>
</protein>